<accession>A0A6I6GQW2</accession>
<keyword evidence="4" id="KW-1185">Reference proteome</keyword>
<name>A0A6I6GQW2_9BACT</name>
<dbReference type="AlphaFoldDB" id="A0A6I6GQW2"/>
<evidence type="ECO:0000313" key="4">
    <source>
        <dbReference type="Proteomes" id="UP000426027"/>
    </source>
</evidence>
<evidence type="ECO:0000256" key="1">
    <source>
        <dbReference type="ARBA" id="ARBA00022801"/>
    </source>
</evidence>
<dbReference type="InterPro" id="IPR013780">
    <property type="entry name" value="Glyco_hydro_b"/>
</dbReference>
<proteinExistence type="predicted"/>
<organism evidence="3 4">
    <name type="scientific">Phnomibacter ginsenosidimutans</name>
    <dbReference type="NCBI Taxonomy" id="2676868"/>
    <lineage>
        <taxon>Bacteria</taxon>
        <taxon>Pseudomonadati</taxon>
        <taxon>Bacteroidota</taxon>
        <taxon>Chitinophagia</taxon>
        <taxon>Chitinophagales</taxon>
        <taxon>Chitinophagaceae</taxon>
        <taxon>Phnomibacter</taxon>
    </lineage>
</organism>
<evidence type="ECO:0000313" key="3">
    <source>
        <dbReference type="EMBL" id="QGW27439.1"/>
    </source>
</evidence>
<dbReference type="InterPro" id="IPR017853">
    <property type="entry name" value="GH"/>
</dbReference>
<keyword evidence="1" id="KW-0378">Hydrolase</keyword>
<dbReference type="KEGG" id="fls:GLV81_04415"/>
<reference evidence="3 4" key="1">
    <citation type="submission" date="2019-11" db="EMBL/GenBank/DDBJ databases">
        <authorList>
            <person name="Im W.T."/>
        </authorList>
    </citation>
    <scope>NUCLEOTIDE SEQUENCE [LARGE SCALE GENOMIC DNA]</scope>
    <source>
        <strain evidence="3 4">SB-02</strain>
    </source>
</reference>
<dbReference type="Gene3D" id="3.20.20.80">
    <property type="entry name" value="Glycosidases"/>
    <property type="match status" value="1"/>
</dbReference>
<dbReference type="Gene3D" id="2.60.40.1180">
    <property type="entry name" value="Golgi alpha-mannosidase II"/>
    <property type="match status" value="1"/>
</dbReference>
<evidence type="ECO:0000256" key="2">
    <source>
        <dbReference type="ARBA" id="ARBA00023295"/>
    </source>
</evidence>
<dbReference type="PANTHER" id="PTHR10357:SF210">
    <property type="entry name" value="MALTODEXTRIN GLUCOSIDASE"/>
    <property type="match status" value="1"/>
</dbReference>
<dbReference type="SUPFAM" id="SSF51011">
    <property type="entry name" value="Glycosyl hydrolase domain"/>
    <property type="match status" value="1"/>
</dbReference>
<dbReference type="GO" id="GO:0005975">
    <property type="term" value="P:carbohydrate metabolic process"/>
    <property type="evidence" value="ECO:0007669"/>
    <property type="project" value="InterPro"/>
</dbReference>
<sequence>MMHHDCLLAFIIQANTNSVHYRRMMRNTKPASPMQKPISGCGCIYLHLFTSVGGPQIWNGEEMGMWGGDDPDPRKPLWWKEMSFAPETRTNYQPGPKSYDSVGFNQQHFDWYKQLIALRNKHSVLRRGDIAFTETNNKLVVYKRFDGKQTIWVLLNAGNTEVTAQIPAGDYTNLLTGIKQKGGAVAVPPLQGVVLQ</sequence>
<dbReference type="EMBL" id="CP046566">
    <property type="protein sequence ID" value="QGW27439.1"/>
    <property type="molecule type" value="Genomic_DNA"/>
</dbReference>
<gene>
    <name evidence="3" type="ORF">GLV81_04415</name>
</gene>
<dbReference type="PANTHER" id="PTHR10357">
    <property type="entry name" value="ALPHA-AMYLASE FAMILY MEMBER"/>
    <property type="match status" value="1"/>
</dbReference>
<dbReference type="Proteomes" id="UP000426027">
    <property type="component" value="Chromosome"/>
</dbReference>
<dbReference type="SUPFAM" id="SSF51445">
    <property type="entry name" value="(Trans)glycosidases"/>
    <property type="match status" value="1"/>
</dbReference>
<keyword evidence="2" id="KW-0326">Glycosidase</keyword>
<protein>
    <submittedName>
        <fullName evidence="3">DUF3459 domain-containing protein</fullName>
    </submittedName>
</protein>
<dbReference type="GO" id="GO:0016798">
    <property type="term" value="F:hydrolase activity, acting on glycosyl bonds"/>
    <property type="evidence" value="ECO:0007669"/>
    <property type="project" value="UniProtKB-KW"/>
</dbReference>